<gene>
    <name evidence="2" type="ORF">ADUPG1_004772</name>
</gene>
<proteinExistence type="predicted"/>
<comment type="caution">
    <text evidence="2">The sequence shown here is derived from an EMBL/GenBank/DDBJ whole genome shotgun (WGS) entry which is preliminary data.</text>
</comment>
<organism evidence="2 3">
    <name type="scientific">Aduncisulcus paluster</name>
    <dbReference type="NCBI Taxonomy" id="2918883"/>
    <lineage>
        <taxon>Eukaryota</taxon>
        <taxon>Metamonada</taxon>
        <taxon>Carpediemonas-like organisms</taxon>
        <taxon>Aduncisulcus</taxon>
    </lineage>
</organism>
<dbReference type="Proteomes" id="UP001057375">
    <property type="component" value="Unassembled WGS sequence"/>
</dbReference>
<feature type="non-terminal residue" evidence="2">
    <location>
        <position position="43"/>
    </location>
</feature>
<feature type="transmembrane region" description="Helical" evidence="1">
    <location>
        <begin position="18"/>
        <end position="42"/>
    </location>
</feature>
<evidence type="ECO:0008006" key="4">
    <source>
        <dbReference type="Google" id="ProtNLM"/>
    </source>
</evidence>
<keyword evidence="3" id="KW-1185">Reference proteome</keyword>
<accession>A0ABQ5K4X7</accession>
<sequence>MASAWVEHALETAVCAGFIAFGFIVVVDGVDVVALGVVVVVLG</sequence>
<evidence type="ECO:0000256" key="1">
    <source>
        <dbReference type="SAM" id="Phobius"/>
    </source>
</evidence>
<evidence type="ECO:0000313" key="3">
    <source>
        <dbReference type="Proteomes" id="UP001057375"/>
    </source>
</evidence>
<name>A0ABQ5K4X7_9EUKA</name>
<dbReference type="EMBL" id="BQXS01007420">
    <property type="protein sequence ID" value="GKT27613.1"/>
    <property type="molecule type" value="Genomic_DNA"/>
</dbReference>
<keyword evidence="1" id="KW-0472">Membrane</keyword>
<keyword evidence="1" id="KW-1133">Transmembrane helix</keyword>
<keyword evidence="1" id="KW-0812">Transmembrane</keyword>
<reference evidence="2" key="1">
    <citation type="submission" date="2022-03" db="EMBL/GenBank/DDBJ databases">
        <title>Draft genome sequence of Aduncisulcus paluster, a free-living microaerophilic Fornicata.</title>
        <authorList>
            <person name="Yuyama I."/>
            <person name="Kume K."/>
            <person name="Tamura T."/>
            <person name="Inagaki Y."/>
            <person name="Hashimoto T."/>
        </authorList>
    </citation>
    <scope>NUCLEOTIDE SEQUENCE</scope>
    <source>
        <strain evidence="2">NY0171</strain>
    </source>
</reference>
<protein>
    <recommendedName>
        <fullName evidence="4">NADH dehydrogenase subunit 6</fullName>
    </recommendedName>
</protein>
<evidence type="ECO:0000313" key="2">
    <source>
        <dbReference type="EMBL" id="GKT27613.1"/>
    </source>
</evidence>